<proteinExistence type="predicted"/>
<name>E5BEW5_9FUSO</name>
<evidence type="ECO:0000313" key="1">
    <source>
        <dbReference type="EMBL" id="EFS20646.1"/>
    </source>
</evidence>
<dbReference type="BioCyc" id="FSP469605-HMP:GTSP-145-MONOMER"/>
<protein>
    <submittedName>
        <fullName evidence="1">Uncharacterized protein</fullName>
    </submittedName>
</protein>
<dbReference type="AlphaFoldDB" id="E5BEW5"/>
<sequence>MLNMKDIKLSNKIMSLDVESNGLWGEPISIGFTIEENGKVIDKWEACYIDPTKEYNDWVKENVIVTLKENKNIFHCSSYDNLLRLFVLRYIHYCKDFGHTVLYHMGHIVEANLFKELVSGGYIGEWDAPYTPIEVSALLAVCGYEMDSVDKLAELNLIEKPEVSQRHQALYDAEVTARAYWFLKAQLEKKE</sequence>
<dbReference type="InterPro" id="IPR012337">
    <property type="entry name" value="RNaseH-like_sf"/>
</dbReference>
<dbReference type="Gene3D" id="3.30.420.10">
    <property type="entry name" value="Ribonuclease H-like superfamily/Ribonuclease H"/>
    <property type="match status" value="1"/>
</dbReference>
<keyword evidence="2" id="KW-1185">Reference proteome</keyword>
<dbReference type="InterPro" id="IPR036397">
    <property type="entry name" value="RNaseH_sf"/>
</dbReference>
<organism evidence="1 2">
    <name type="scientific">Fusobacterium gonidiaformans 3-1-5R</name>
    <dbReference type="NCBI Taxonomy" id="469605"/>
    <lineage>
        <taxon>Bacteria</taxon>
        <taxon>Fusobacteriati</taxon>
        <taxon>Fusobacteriota</taxon>
        <taxon>Fusobacteriia</taxon>
        <taxon>Fusobacteriales</taxon>
        <taxon>Fusobacteriaceae</taxon>
        <taxon>Fusobacterium</taxon>
    </lineage>
</organism>
<gene>
    <name evidence="1" type="ORF">FSBG_00143</name>
</gene>
<dbReference type="SUPFAM" id="SSF53098">
    <property type="entry name" value="Ribonuclease H-like"/>
    <property type="match status" value="1"/>
</dbReference>
<reference evidence="1 2" key="1">
    <citation type="submission" date="2009-02" db="EMBL/GenBank/DDBJ databases">
        <title>The Genome Sequence of Fusobacterium sp. 3_1_5R.</title>
        <authorList>
            <consortium name="The Broad Institute Genome Sequencing Platform"/>
            <person name="Ward D."/>
            <person name="Young S.K."/>
            <person name="Kodira C.D."/>
            <person name="Zeng Q."/>
            <person name="Koehrsen M."/>
            <person name="Alvarado L."/>
            <person name="Berlin A."/>
            <person name="Borenstein D."/>
            <person name="Chen Z."/>
            <person name="Engels R."/>
            <person name="Freedman E."/>
            <person name="Gellesch M."/>
            <person name="Goldberg J."/>
            <person name="Griggs A."/>
            <person name="Gujja S."/>
            <person name="Heiman D."/>
            <person name="Hepburn T."/>
            <person name="Howarth C."/>
            <person name="Jen D."/>
            <person name="Larson L."/>
            <person name="Lewis B."/>
            <person name="Mehta T."/>
            <person name="Park D."/>
            <person name="Pearson M."/>
            <person name="Roberts A."/>
            <person name="Saif S."/>
            <person name="Shea T."/>
            <person name="Shenoy N."/>
            <person name="Sisk P."/>
            <person name="Stolte C."/>
            <person name="Sykes S."/>
            <person name="Walk T."/>
            <person name="White J."/>
            <person name="Yandava C."/>
            <person name="Allen-Vercoe E."/>
            <person name="Strauss J."/>
            <person name="Ambrose C."/>
            <person name="Lander E."/>
            <person name="Nusbaum C."/>
            <person name="Galagan J."/>
            <person name="Birren B."/>
        </authorList>
    </citation>
    <scope>NUCLEOTIDE SEQUENCE [LARGE SCALE GENOMIC DNA]</scope>
    <source>
        <strain evidence="1 2">3_1_5R</strain>
    </source>
</reference>
<dbReference type="Proteomes" id="UP000002975">
    <property type="component" value="Unassembled WGS sequence"/>
</dbReference>
<accession>E5BEW5</accession>
<dbReference type="GO" id="GO:0003676">
    <property type="term" value="F:nucleic acid binding"/>
    <property type="evidence" value="ECO:0007669"/>
    <property type="project" value="InterPro"/>
</dbReference>
<dbReference type="EMBL" id="GG657971">
    <property type="protein sequence ID" value="EFS20646.1"/>
    <property type="molecule type" value="Genomic_DNA"/>
</dbReference>
<dbReference type="HOGENOM" id="CLU_1494153_0_0_0"/>
<evidence type="ECO:0000313" key="2">
    <source>
        <dbReference type="Proteomes" id="UP000002975"/>
    </source>
</evidence>